<feature type="domain" description="Archaeal Type IV pilin N-terminal" evidence="2">
    <location>
        <begin position="14"/>
        <end position="90"/>
    </location>
</feature>
<dbReference type="OrthoDB" id="137474at2157"/>
<organism evidence="3 5">
    <name type="scientific">Methanosarcina flavescens</name>
    <dbReference type="NCBI Taxonomy" id="1715806"/>
    <lineage>
        <taxon>Archaea</taxon>
        <taxon>Methanobacteriati</taxon>
        <taxon>Methanobacteriota</taxon>
        <taxon>Stenosarchaea group</taxon>
        <taxon>Methanomicrobia</taxon>
        <taxon>Methanosarcinales</taxon>
        <taxon>Methanosarcinaceae</taxon>
        <taxon>Methanosarcina</taxon>
    </lineage>
</organism>
<dbReference type="PANTHER" id="PTHR38138">
    <property type="entry name" value="VNG6441H"/>
    <property type="match status" value="1"/>
</dbReference>
<reference evidence="3 5" key="1">
    <citation type="journal article" date="2016" name="Int. J. Syst. Evol. Microbiol.">
        <title>Methanosarcina flavescens sp. nov., a methanogenic archaeon isolated from a full-scale anaerobic digester.</title>
        <authorList>
            <person name="Kern T."/>
            <person name="Fischer M.A."/>
            <person name="Deppenmeier U."/>
            <person name="Schmitz R.A."/>
            <person name="Rother M."/>
        </authorList>
    </citation>
    <scope>NUCLEOTIDE SEQUENCE [LARGE SCALE GENOMIC DNA]</scope>
    <source>
        <strain evidence="3 5">E03.2</strain>
    </source>
</reference>
<name>A0A660HQR5_9EURY</name>
<keyword evidence="1" id="KW-0472">Membrane</keyword>
<sequence>MEGKKCRAIGKDCQAVSEVYGQLFMIGIIVLSFSTIALTVFSDGGAVDPPHTPRTDLLEEIDTGNNKLYITHSGGEAIDLDDIKIIVAADRQQYEFSKSDFKDPEGNELDDVFILGDCIVISDENIKSGIDIDMLLVHTPSQQVIQRTVLQRGPGKLPDWITPYPYGSVYDSTSGWSSMELVSEINDGLSITTVANSGQTFHTYSFGLDADEMGISGFSKIQLKIIYQTGDDSFDELKLEISTDGYNWQQIDSRKEGNLKEHDDFEACKAENEIYTLYDPTNNVNYIKNTDELEELMIRFSVFENEESGKEFSVDFVGIHIE</sequence>
<evidence type="ECO:0000313" key="6">
    <source>
        <dbReference type="Proteomes" id="UP000585579"/>
    </source>
</evidence>
<keyword evidence="1" id="KW-0812">Transmembrane</keyword>
<dbReference type="Proteomes" id="UP000585579">
    <property type="component" value="Unassembled WGS sequence"/>
</dbReference>
<keyword evidence="5" id="KW-1185">Reference proteome</keyword>
<dbReference type="EMBL" id="CP032683">
    <property type="protein sequence ID" value="AYK14625.1"/>
    <property type="molecule type" value="Genomic_DNA"/>
</dbReference>
<reference evidence="3" key="2">
    <citation type="submission" date="2018-10" db="EMBL/GenBank/DDBJ databases">
        <authorList>
            <person name="Fischer M.A."/>
            <person name="Kern T."/>
            <person name="Deppenmeier U."/>
            <person name="Schmitz R.A."/>
            <person name="Rother M."/>
        </authorList>
    </citation>
    <scope>NUCLEOTIDE SEQUENCE</scope>
    <source>
        <strain evidence="3">E03.2</strain>
    </source>
</reference>
<dbReference type="InterPro" id="IPR012859">
    <property type="entry name" value="Pilin_N_archaeal"/>
</dbReference>
<evidence type="ECO:0000256" key="1">
    <source>
        <dbReference type="SAM" id="Phobius"/>
    </source>
</evidence>
<dbReference type="AlphaFoldDB" id="A0A660HQR5"/>
<dbReference type="GeneID" id="53687450"/>
<dbReference type="PANTHER" id="PTHR38138:SF1">
    <property type="entry name" value="ARCHAEAL TYPE IV PILIN N-TERMINAL DOMAIN-CONTAINING PROTEIN"/>
    <property type="match status" value="1"/>
</dbReference>
<protein>
    <submittedName>
        <fullName evidence="3">Type IV pilin</fullName>
    </submittedName>
</protein>
<evidence type="ECO:0000313" key="3">
    <source>
        <dbReference type="EMBL" id="AYK14625.1"/>
    </source>
</evidence>
<reference evidence="4 6" key="3">
    <citation type="journal article" date="2020" name="Biotechnol. Biofuels">
        <title>New insights from the biogas microbiome by comprehensive genome-resolved metagenomics of nearly 1600 species originating from multiple anaerobic digesters.</title>
        <authorList>
            <person name="Campanaro S."/>
            <person name="Treu L."/>
            <person name="Rodriguez-R L.M."/>
            <person name="Kovalovszki A."/>
            <person name="Ziels R.M."/>
            <person name="Maus I."/>
            <person name="Zhu X."/>
            <person name="Kougias P.G."/>
            <person name="Basile A."/>
            <person name="Luo G."/>
            <person name="Schluter A."/>
            <person name="Konstantinidis K.T."/>
            <person name="Angelidaki I."/>
        </authorList>
    </citation>
    <scope>NUCLEOTIDE SEQUENCE [LARGE SCALE GENOMIC DNA]</scope>
    <source>
        <strain evidence="4">AS22ysBPME_46</strain>
    </source>
</reference>
<proteinExistence type="predicted"/>
<evidence type="ECO:0000259" key="2">
    <source>
        <dbReference type="Pfam" id="PF07790"/>
    </source>
</evidence>
<keyword evidence="1" id="KW-1133">Transmembrane helix</keyword>
<dbReference type="Proteomes" id="UP000053087">
    <property type="component" value="Chromosome"/>
</dbReference>
<dbReference type="RefSeq" id="WP_054298394.1">
    <property type="nucleotide sequence ID" value="NZ_CP032683.1"/>
</dbReference>
<evidence type="ECO:0000313" key="5">
    <source>
        <dbReference type="Proteomes" id="UP000053087"/>
    </source>
</evidence>
<evidence type="ECO:0000313" key="4">
    <source>
        <dbReference type="EMBL" id="NLK32441.1"/>
    </source>
</evidence>
<dbReference type="KEGG" id="mfz:AOB57_004960"/>
<accession>A0A660HQR5</accession>
<dbReference type="EMBL" id="JAAYQL010000034">
    <property type="protein sequence ID" value="NLK32441.1"/>
    <property type="molecule type" value="Genomic_DNA"/>
</dbReference>
<feature type="transmembrane region" description="Helical" evidence="1">
    <location>
        <begin position="20"/>
        <end position="41"/>
    </location>
</feature>
<gene>
    <name evidence="3" type="ORF">AOB57_004960</name>
    <name evidence="4" type="ORF">GX302_06285</name>
</gene>
<dbReference type="Pfam" id="PF07790">
    <property type="entry name" value="Pilin_N"/>
    <property type="match status" value="1"/>
</dbReference>